<reference evidence="10" key="1">
    <citation type="submission" date="2014-08" db="EMBL/GenBank/DDBJ databases">
        <title>Coriobacteriaceae sp. complete genome.</title>
        <authorList>
            <person name="Looft T."/>
            <person name="Bayles D.O."/>
            <person name="Stanton T.B."/>
        </authorList>
    </citation>
    <scope>NUCLEOTIDE SEQUENCE [LARGE SCALE GENOMIC DNA]</scope>
    <source>
        <strain evidence="10">68-1-3</strain>
    </source>
</reference>
<dbReference type="KEGG" id="cbac:JI75_00780"/>
<dbReference type="SUPFAM" id="SSF49478">
    <property type="entry name" value="Cna protein B-type domain"/>
    <property type="match status" value="1"/>
</dbReference>
<keyword evidence="4" id="KW-0572">Peptidoglycan-anchor</keyword>
<dbReference type="InterPro" id="IPR019931">
    <property type="entry name" value="LPXTG_anchor"/>
</dbReference>
<keyword evidence="10" id="KW-1185">Reference proteome</keyword>
<dbReference type="EMBL" id="CP009302">
    <property type="protein sequence ID" value="AJC11450.1"/>
    <property type="molecule type" value="Genomic_DNA"/>
</dbReference>
<evidence type="ECO:0000256" key="6">
    <source>
        <dbReference type="SAM" id="Phobius"/>
    </source>
</evidence>
<feature type="compositionally biased region" description="Pro residues" evidence="5">
    <location>
        <begin position="1225"/>
        <end position="1252"/>
    </location>
</feature>
<dbReference type="InterPro" id="IPR008454">
    <property type="entry name" value="Collagen-bd_Cna-like_B-typ_dom"/>
</dbReference>
<keyword evidence="6" id="KW-0472">Membrane</keyword>
<keyword evidence="6" id="KW-0812">Transmembrane</keyword>
<reference evidence="9 10" key="2">
    <citation type="journal article" date="2015" name="Genome Announc.">
        <title>Complete Genome Sequence of Coriobacteriaceae Strain 68-1-3, a Novel Mucus-Degrading Isolate from the Swine Intestinal Tract.</title>
        <authorList>
            <person name="Looft T."/>
            <person name="Bayles D.O."/>
            <person name="Alt D.P."/>
            <person name="Stanton T.B."/>
        </authorList>
    </citation>
    <scope>NUCLEOTIDE SEQUENCE [LARGE SCALE GENOMIC DNA]</scope>
    <source>
        <strain evidence="9 10">68-1-3</strain>
    </source>
</reference>
<evidence type="ECO:0000259" key="8">
    <source>
        <dbReference type="PROSITE" id="PS50847"/>
    </source>
</evidence>
<organism evidence="9 10">
    <name type="scientific">Berryella intestinalis</name>
    <dbReference type="NCBI Taxonomy" id="1531429"/>
    <lineage>
        <taxon>Bacteria</taxon>
        <taxon>Bacillati</taxon>
        <taxon>Actinomycetota</taxon>
        <taxon>Coriobacteriia</taxon>
        <taxon>Eggerthellales</taxon>
        <taxon>Eggerthellaceae</taxon>
        <taxon>Berryella</taxon>
    </lineage>
</organism>
<dbReference type="PROSITE" id="PS50847">
    <property type="entry name" value="GRAM_POS_ANCHORING"/>
    <property type="match status" value="1"/>
</dbReference>
<feature type="signal peptide" evidence="7">
    <location>
        <begin position="1"/>
        <end position="23"/>
    </location>
</feature>
<feature type="transmembrane region" description="Helical" evidence="6">
    <location>
        <begin position="1276"/>
        <end position="1297"/>
    </location>
</feature>
<keyword evidence="1" id="KW-0134">Cell wall</keyword>
<sequence length="1303" mass="139619">MRAGLASALLSAMLAVGSWSAYAEETATTAPAGGNVLLEQASERAGLLSEVYLNTASGSDASGGEAAASAVKTFQRALELVSDGGSIYVDGTILVSQDLSVAKTVAVKASGSQSVVFDLRAKLSMEAGKKLSVEVTGDKTLARTAFSMQGGSLGDGSYRIDLTGSPVKTSLAFDKAAVIEGTSKDALKVEIVDALLTSVTGSVTVRNAAVVQTENAAFGSQQVGTLNLYGADYRFVSPSSKNYNRLRIANALDMRDSSLSIDAVSIPNRYGLILGDKGASKYRIENSSVSISPYGSILADSGGFVASNSTFAVDGIHHPKAKPFPAYFPATLEGRLVDFSADSPVRVSLSDTAGNSYDYGFPAGHGDEVVKVIPLPAVTLTFVNEESGEEKAFTLVKGNSLEALSGKVKADGVLIDKSSLSDMTTVPADKELKLLIDGDEGKPYSYGMAIDQDTKVVVKTVDKANISGVRYFLNETASDNRYAFVENGSDVAHPLSKDAVQARENWFDIRAKKFKGWSLDREGTQMVDASFAASETGIRELYAQWEDRKAFTVVYYRQTPWYTDSATEPHMNIEKVETTVYEGEHLAGVLADPSVELSLSESARQAALKDGKFFYPVVSDPTSDPKDGFYTVPPNGYYGRWHWYKDTSLWDYLLPSGASGKMRTIGWNTQPDGFAQGGTGHFFRGGHELTADDAQYLSEDGKLHLYNQWVDLGWLAKTAADNIADPDKTRPNITLAGEGTDPGDYETAAGALVIDHSQVLDYKAHLDYEPIRKDLVTLWGRINEVTEWSGVMNAYFDSRLEFDQDVPVLFESTWLRPDETKLAEYGVTVKQVEGNPYQWVFTVGKDKITAETVQRTGTDGAYDSSGMTYYKASIPVTMIPKYDPAGGNDFQSLSFEDFMKPMTLTVQDDYGRGINGIVTKESANRIALSDKPVIIVGGDIQMNINGFERYGMTLLKYQLKSNAFDEHAKLYPSGAVRARYELVDFGDYSNKLADLKNPGTDELVDTFEGRAKNENIQGEDPNNYADPYSVGVPSYEKEGYELVGIKVQTQQVDDGGNLAVDDQGNPIVSEQAFSVKDGNLADGKALLAGSFAHDKRITFVMQYAKKSDVTVSIPVEKVWEGSAGGAVEGDSSELPGSVEVKLLADGQQTASLTLSPSADAQKSWKGAFRDVPKYGPDLKEIAYTVAEAGIGADGTVELDGARYAVTVSGDASKGFAITNRAVPTDPNPVDPPSPIDPPVPPTPVEPPVPGDPDPSDKTVVAPSVKAVLPVTGDGSGAYAVGAAAAAIASALALFAGARSKRRR</sequence>
<evidence type="ECO:0000256" key="2">
    <source>
        <dbReference type="ARBA" id="ARBA00022525"/>
    </source>
</evidence>
<evidence type="ECO:0000256" key="7">
    <source>
        <dbReference type="SAM" id="SignalP"/>
    </source>
</evidence>
<keyword evidence="6" id="KW-1133">Transmembrane helix</keyword>
<accession>A0A0A8B214</accession>
<dbReference type="CDD" id="cd00222">
    <property type="entry name" value="CollagenBindB"/>
    <property type="match status" value="1"/>
</dbReference>
<dbReference type="STRING" id="1531429.JI75_00780"/>
<keyword evidence="3 7" id="KW-0732">Signal</keyword>
<feature type="chain" id="PRO_5002034492" description="Gram-positive cocci surface proteins LPxTG domain-containing protein" evidence="7">
    <location>
        <begin position="24"/>
        <end position="1303"/>
    </location>
</feature>
<feature type="domain" description="Gram-positive cocci surface proteins LPxTG" evidence="8">
    <location>
        <begin position="1268"/>
        <end position="1303"/>
    </location>
</feature>
<dbReference type="HOGENOM" id="CLU_261279_0_0_11"/>
<proteinExistence type="predicted"/>
<dbReference type="Gene3D" id="2.60.40.1140">
    <property type="entry name" value="Collagen-binding surface protein Cna, B-type domain"/>
    <property type="match status" value="1"/>
</dbReference>
<evidence type="ECO:0000256" key="5">
    <source>
        <dbReference type="SAM" id="MobiDB-lite"/>
    </source>
</evidence>
<evidence type="ECO:0000256" key="3">
    <source>
        <dbReference type="ARBA" id="ARBA00022729"/>
    </source>
</evidence>
<feature type="region of interest" description="Disordered" evidence="5">
    <location>
        <begin position="1218"/>
        <end position="1258"/>
    </location>
</feature>
<dbReference type="Proteomes" id="UP000031121">
    <property type="component" value="Chromosome"/>
</dbReference>
<evidence type="ECO:0000313" key="9">
    <source>
        <dbReference type="EMBL" id="AJC11450.1"/>
    </source>
</evidence>
<gene>
    <name evidence="9" type="ORF">JI75_00780</name>
</gene>
<name>A0A0A8B214_9ACTN</name>
<protein>
    <recommendedName>
        <fullName evidence="8">Gram-positive cocci surface proteins LPxTG domain-containing protein</fullName>
    </recommendedName>
</protein>
<evidence type="ECO:0000256" key="1">
    <source>
        <dbReference type="ARBA" id="ARBA00022512"/>
    </source>
</evidence>
<evidence type="ECO:0000313" key="10">
    <source>
        <dbReference type="Proteomes" id="UP000031121"/>
    </source>
</evidence>
<keyword evidence="2" id="KW-0964">Secreted</keyword>
<evidence type="ECO:0000256" key="4">
    <source>
        <dbReference type="ARBA" id="ARBA00023088"/>
    </source>
</evidence>
<dbReference type="Pfam" id="PF05738">
    <property type="entry name" value="Cna_B"/>
    <property type="match status" value="1"/>
</dbReference>